<organism evidence="1">
    <name type="scientific">viral metagenome</name>
    <dbReference type="NCBI Taxonomy" id="1070528"/>
    <lineage>
        <taxon>unclassified sequences</taxon>
        <taxon>metagenomes</taxon>
        <taxon>organismal metagenomes</taxon>
    </lineage>
</organism>
<dbReference type="AlphaFoldDB" id="A0A6C0B4S3"/>
<dbReference type="EMBL" id="MN739056">
    <property type="protein sequence ID" value="QHS86493.1"/>
    <property type="molecule type" value="Genomic_DNA"/>
</dbReference>
<proteinExistence type="predicted"/>
<sequence>MPYRLRKVSGKKCYRVLNKRSKKVFAKCTSKARANKQLRLLRAIENNKNFVPYSSMRRTQRAKGK</sequence>
<reference evidence="1" key="1">
    <citation type="journal article" date="2020" name="Nature">
        <title>Giant virus diversity and host interactions through global metagenomics.</title>
        <authorList>
            <person name="Schulz F."/>
            <person name="Roux S."/>
            <person name="Paez-Espino D."/>
            <person name="Jungbluth S."/>
            <person name="Walsh D.A."/>
            <person name="Denef V.J."/>
            <person name="McMahon K.D."/>
            <person name="Konstantinidis K.T."/>
            <person name="Eloe-Fadrosh E.A."/>
            <person name="Kyrpides N.C."/>
            <person name="Woyke T."/>
        </authorList>
    </citation>
    <scope>NUCLEOTIDE SEQUENCE</scope>
    <source>
        <strain evidence="1">GVMAG-M-3300009187-29</strain>
    </source>
</reference>
<protein>
    <submittedName>
        <fullName evidence="1">Uncharacterized protein</fullName>
    </submittedName>
</protein>
<name>A0A6C0B4S3_9ZZZZ</name>
<accession>A0A6C0B4S3</accession>
<evidence type="ECO:0000313" key="1">
    <source>
        <dbReference type="EMBL" id="QHS86493.1"/>
    </source>
</evidence>